<dbReference type="InterPro" id="IPR007842">
    <property type="entry name" value="HEPN_dom"/>
</dbReference>
<sequence length="135" mass="15403">MSDKTREYVRMWLGKGNSDLHNAEIILAAQTESPPLDTVCFHCQQAAEKYIKAFLVFHGKQFPFSHNLADLVAICMQVDLAFAAIQRKAETLTPFAVEIRYPDDFYMPTRQETEEAFAIAKEIKAFISARLNEID</sequence>
<dbReference type="SMART" id="SM00748">
    <property type="entry name" value="HEPN"/>
    <property type="match status" value="1"/>
</dbReference>
<proteinExistence type="predicted"/>
<feature type="domain" description="HEPN" evidence="1">
    <location>
        <begin position="17"/>
        <end position="123"/>
    </location>
</feature>
<gene>
    <name evidence="2" type="ORF">MNBD_CHLOROFLEXI01-2779</name>
</gene>
<accession>A0A3B0WFZ5</accession>
<protein>
    <recommendedName>
        <fullName evidence="1">HEPN domain-containing protein</fullName>
    </recommendedName>
</protein>
<dbReference type="Gene3D" id="1.20.120.330">
    <property type="entry name" value="Nucleotidyltransferases domain 2"/>
    <property type="match status" value="1"/>
</dbReference>
<dbReference type="EMBL" id="UOEU01001072">
    <property type="protein sequence ID" value="VAW43376.1"/>
    <property type="molecule type" value="Genomic_DNA"/>
</dbReference>
<dbReference type="Pfam" id="PF05168">
    <property type="entry name" value="HEPN"/>
    <property type="match status" value="1"/>
</dbReference>
<dbReference type="PROSITE" id="PS50910">
    <property type="entry name" value="HEPN"/>
    <property type="match status" value="1"/>
</dbReference>
<dbReference type="AlphaFoldDB" id="A0A3B0WFZ5"/>
<name>A0A3B0WFZ5_9ZZZZ</name>
<organism evidence="2">
    <name type="scientific">hydrothermal vent metagenome</name>
    <dbReference type="NCBI Taxonomy" id="652676"/>
    <lineage>
        <taxon>unclassified sequences</taxon>
        <taxon>metagenomes</taxon>
        <taxon>ecological metagenomes</taxon>
    </lineage>
</organism>
<dbReference type="SUPFAM" id="SSF81593">
    <property type="entry name" value="Nucleotidyltransferase substrate binding subunit/domain"/>
    <property type="match status" value="1"/>
</dbReference>
<evidence type="ECO:0000313" key="2">
    <source>
        <dbReference type="EMBL" id="VAW43376.1"/>
    </source>
</evidence>
<evidence type="ECO:0000259" key="1">
    <source>
        <dbReference type="PROSITE" id="PS50910"/>
    </source>
</evidence>
<reference evidence="2" key="1">
    <citation type="submission" date="2018-06" db="EMBL/GenBank/DDBJ databases">
        <authorList>
            <person name="Zhirakovskaya E."/>
        </authorList>
    </citation>
    <scope>NUCLEOTIDE SEQUENCE</scope>
</reference>